<organism evidence="2 3">
    <name type="scientific">Macrolepiota fuliginosa MF-IS2</name>
    <dbReference type="NCBI Taxonomy" id="1400762"/>
    <lineage>
        <taxon>Eukaryota</taxon>
        <taxon>Fungi</taxon>
        <taxon>Dikarya</taxon>
        <taxon>Basidiomycota</taxon>
        <taxon>Agaricomycotina</taxon>
        <taxon>Agaricomycetes</taxon>
        <taxon>Agaricomycetidae</taxon>
        <taxon>Agaricales</taxon>
        <taxon>Agaricineae</taxon>
        <taxon>Agaricaceae</taxon>
        <taxon>Macrolepiota</taxon>
    </lineage>
</organism>
<evidence type="ECO:0000256" key="1">
    <source>
        <dbReference type="SAM" id="MobiDB-lite"/>
    </source>
</evidence>
<feature type="compositionally biased region" description="Basic and acidic residues" evidence="1">
    <location>
        <begin position="157"/>
        <end position="176"/>
    </location>
</feature>
<gene>
    <name evidence="2" type="ORF">P691DRAFT_805049</name>
</gene>
<name>A0A9P6C1Q1_9AGAR</name>
<evidence type="ECO:0000313" key="3">
    <source>
        <dbReference type="Proteomes" id="UP000807342"/>
    </source>
</evidence>
<feature type="compositionally biased region" description="Polar residues" evidence="1">
    <location>
        <begin position="183"/>
        <end position="198"/>
    </location>
</feature>
<comment type="caution">
    <text evidence="2">The sequence shown here is derived from an EMBL/GenBank/DDBJ whole genome shotgun (WGS) entry which is preliminary data.</text>
</comment>
<reference evidence="2" key="1">
    <citation type="submission" date="2020-11" db="EMBL/GenBank/DDBJ databases">
        <authorList>
            <consortium name="DOE Joint Genome Institute"/>
            <person name="Ahrendt S."/>
            <person name="Riley R."/>
            <person name="Andreopoulos W."/>
            <person name="Labutti K."/>
            <person name="Pangilinan J."/>
            <person name="Ruiz-Duenas F.J."/>
            <person name="Barrasa J.M."/>
            <person name="Sanchez-Garcia M."/>
            <person name="Camarero S."/>
            <person name="Miyauchi S."/>
            <person name="Serrano A."/>
            <person name="Linde D."/>
            <person name="Babiker R."/>
            <person name="Drula E."/>
            <person name="Ayuso-Fernandez I."/>
            <person name="Pacheco R."/>
            <person name="Padilla G."/>
            <person name="Ferreira P."/>
            <person name="Barriuso J."/>
            <person name="Kellner H."/>
            <person name="Castanera R."/>
            <person name="Alfaro M."/>
            <person name="Ramirez L."/>
            <person name="Pisabarro A.G."/>
            <person name="Kuo A."/>
            <person name="Tritt A."/>
            <person name="Lipzen A."/>
            <person name="He G."/>
            <person name="Yan M."/>
            <person name="Ng V."/>
            <person name="Cullen D."/>
            <person name="Martin F."/>
            <person name="Rosso M.-N."/>
            <person name="Henrissat B."/>
            <person name="Hibbett D."/>
            <person name="Martinez A.T."/>
            <person name="Grigoriev I.V."/>
        </authorList>
    </citation>
    <scope>NUCLEOTIDE SEQUENCE</scope>
    <source>
        <strain evidence="2">MF-IS2</strain>
    </source>
</reference>
<dbReference type="AlphaFoldDB" id="A0A9P6C1Q1"/>
<protein>
    <submittedName>
        <fullName evidence="2">Uncharacterized protein</fullName>
    </submittedName>
</protein>
<dbReference type="Proteomes" id="UP000807342">
    <property type="component" value="Unassembled WGS sequence"/>
</dbReference>
<feature type="region of interest" description="Disordered" evidence="1">
    <location>
        <begin position="157"/>
        <end position="214"/>
    </location>
</feature>
<sequence length="214" mass="24852">MVRLSRDLESQNWICALPTVSKHTLRTQPHQFIKVVQKMFHKSSWDQTQLHLQVFNDEISRTETHFLNARADVDEYFPSFNSLNGVRNTIEREILTRQRQMADKVDWSHEIEQLGVPPSSRSDEDPRRGGCGEKLCAITTVFPLSWRASTNRDQIDFAKKSSESRRNHRSKSEGQRDLPTPTQPVFIQNNRSRLNTHGQKGRQIPGILQGDWTF</sequence>
<accession>A0A9P6C1Q1</accession>
<dbReference type="EMBL" id="MU151275">
    <property type="protein sequence ID" value="KAF9445885.1"/>
    <property type="molecule type" value="Genomic_DNA"/>
</dbReference>
<evidence type="ECO:0000313" key="2">
    <source>
        <dbReference type="EMBL" id="KAF9445885.1"/>
    </source>
</evidence>
<proteinExistence type="predicted"/>
<keyword evidence="3" id="KW-1185">Reference proteome</keyword>